<dbReference type="PANTHER" id="PTHR23150">
    <property type="entry name" value="SULFATASE MODIFYING FACTOR 1, 2"/>
    <property type="match status" value="1"/>
</dbReference>
<dbReference type="GO" id="GO:0120147">
    <property type="term" value="F:formylglycine-generating oxidase activity"/>
    <property type="evidence" value="ECO:0007669"/>
    <property type="project" value="TreeGrafter"/>
</dbReference>
<dbReference type="InterPro" id="IPR042095">
    <property type="entry name" value="SUMF_sf"/>
</dbReference>
<evidence type="ECO:0000259" key="1">
    <source>
        <dbReference type="Pfam" id="PF03781"/>
    </source>
</evidence>
<name>A0AAI9IGE4_9BURK</name>
<dbReference type="AlphaFoldDB" id="A0AAI9IGE4"/>
<organism evidence="2 3">
    <name type="scientific">Herbaspirillum frisingense GSF30</name>
    <dbReference type="NCBI Taxonomy" id="864073"/>
    <lineage>
        <taxon>Bacteria</taxon>
        <taxon>Pseudomonadati</taxon>
        <taxon>Pseudomonadota</taxon>
        <taxon>Betaproteobacteria</taxon>
        <taxon>Burkholderiales</taxon>
        <taxon>Oxalobacteraceae</taxon>
        <taxon>Herbaspirillum</taxon>
    </lineage>
</organism>
<comment type="caution">
    <text evidence="2">The sequence shown here is derived from an EMBL/GenBank/DDBJ whole genome shotgun (WGS) entry which is preliminary data.</text>
</comment>
<dbReference type="InterPro" id="IPR005532">
    <property type="entry name" value="SUMF_dom"/>
</dbReference>
<dbReference type="Proteomes" id="UP000006772">
    <property type="component" value="Unassembled WGS sequence"/>
</dbReference>
<gene>
    <name evidence="2" type="ORF">HFRIS_006558</name>
</gene>
<protein>
    <recommendedName>
        <fullName evidence="1">Sulfatase-modifying factor enzyme-like domain-containing protein</fullName>
    </recommendedName>
</protein>
<evidence type="ECO:0000313" key="2">
    <source>
        <dbReference type="EMBL" id="EOA05733.1"/>
    </source>
</evidence>
<dbReference type="SUPFAM" id="SSF56436">
    <property type="entry name" value="C-type lectin-like"/>
    <property type="match status" value="1"/>
</dbReference>
<sequence>MSHSVISASGREMIRVIVAAGLLAQFGMPGQAHAQGADYVRVPAGTLVSVLAGDADRGPVTVAAFDMRILPVSQDAFRAFVIAYPQWQRGQAVRAFVDGGYLKDWATPEHPMEGAASARPVVNVSWFAAQAYCEAEGARLPTWQEWEYVAAADASRHDARADPAWRARILNWYSRPVGGGPGDVGGEANFYGVRDMHGLIWEWVDDFNALLVSPDSRSADDPDKLQFCGAGAINLQQRDNYAVLMRIALLSSLGAADSTSSLGFRCVRPISSKEKS</sequence>
<evidence type="ECO:0000313" key="3">
    <source>
        <dbReference type="Proteomes" id="UP000006772"/>
    </source>
</evidence>
<dbReference type="Pfam" id="PF03781">
    <property type="entry name" value="FGE-sulfatase"/>
    <property type="match status" value="1"/>
</dbReference>
<dbReference type="InterPro" id="IPR051043">
    <property type="entry name" value="Sulfatase_Mod_Factor_Kinase"/>
</dbReference>
<dbReference type="Gene3D" id="3.90.1580.10">
    <property type="entry name" value="paralog of FGE (formylglycine-generating enzyme)"/>
    <property type="match status" value="1"/>
</dbReference>
<proteinExistence type="predicted"/>
<accession>A0AAI9IGE4</accession>
<dbReference type="PANTHER" id="PTHR23150:SF19">
    <property type="entry name" value="FORMYLGLYCINE-GENERATING ENZYME"/>
    <property type="match status" value="1"/>
</dbReference>
<reference evidence="2 3" key="1">
    <citation type="journal article" date="2013" name="Front. Microbiol.">
        <title>The genome of the endophytic bacterium H. frisingense GSF30(T) identifies diverse strategies in the Herbaspirillum genus to interact with plants.</title>
        <authorList>
            <person name="Straub D."/>
            <person name="Rothballer M."/>
            <person name="Hartmann A."/>
            <person name="Ludewig U."/>
        </authorList>
    </citation>
    <scope>NUCLEOTIDE SEQUENCE [LARGE SCALE GENOMIC DNA]</scope>
    <source>
        <strain evidence="2 3">GSF30</strain>
    </source>
</reference>
<dbReference type="EMBL" id="AEEC02000006">
    <property type="protein sequence ID" value="EOA05733.1"/>
    <property type="molecule type" value="Genomic_DNA"/>
</dbReference>
<dbReference type="InterPro" id="IPR016187">
    <property type="entry name" value="CTDL_fold"/>
</dbReference>
<feature type="domain" description="Sulfatase-modifying factor enzyme-like" evidence="1">
    <location>
        <begin position="38"/>
        <end position="268"/>
    </location>
</feature>